<dbReference type="SUPFAM" id="SSF109998">
    <property type="entry name" value="Triger factor/SurA peptide-binding domain-like"/>
    <property type="match status" value="1"/>
</dbReference>
<comment type="caution">
    <text evidence="3">The sequence shown here is derived from an EMBL/GenBank/DDBJ whole genome shotgun (WGS) entry which is preliminary data.</text>
</comment>
<dbReference type="Proteomes" id="UP000440713">
    <property type="component" value="Unassembled WGS sequence"/>
</dbReference>
<evidence type="ECO:0000313" key="4">
    <source>
        <dbReference type="Proteomes" id="UP000440713"/>
    </source>
</evidence>
<dbReference type="PROSITE" id="PS01096">
    <property type="entry name" value="PPIC_PPIASE_1"/>
    <property type="match status" value="1"/>
</dbReference>
<keyword evidence="1" id="KW-0697">Rotamase</keyword>
<dbReference type="PANTHER" id="PTHR47245">
    <property type="entry name" value="PEPTIDYLPROLYL ISOMERASE"/>
    <property type="match status" value="1"/>
</dbReference>
<dbReference type="InterPro" id="IPR027304">
    <property type="entry name" value="Trigger_fact/SurA_dom_sf"/>
</dbReference>
<dbReference type="EMBL" id="VUNE01000001">
    <property type="protein sequence ID" value="MST61907.1"/>
    <property type="molecule type" value="Genomic_DNA"/>
</dbReference>
<gene>
    <name evidence="3" type="ORF">FYJ71_02825</name>
</gene>
<keyword evidence="4" id="KW-1185">Reference proteome</keyword>
<sequence>MTDTNFLAKIGDKIITKEDIEAAVNSLDQFQRAQFDNEEGRKRILADLINQELFYLDAIENKLDQDENFVKEIELIKANMLKQYAINKLLSAVTVDEDEKLKFFEENKEQFVEEETATAKHILVDNEDLAKEVESKINKKEISFEDAAVQYSTCPSNMNGGDLGTFGRGQMVPEFEEVVFTIPVGKLSSPVKTQFGYHLILVTERTEQKQSEYEDAKKDVETSLIYKKQGEAFVGKLDELTNKYKDILVINKGE</sequence>
<accession>A0A6N7XF06</accession>
<dbReference type="PANTHER" id="PTHR47245:SF2">
    <property type="entry name" value="PEPTIDYL-PROLYL CIS-TRANS ISOMERASE HP_0175-RELATED"/>
    <property type="match status" value="1"/>
</dbReference>
<dbReference type="PROSITE" id="PS50198">
    <property type="entry name" value="PPIC_PPIASE_2"/>
    <property type="match status" value="1"/>
</dbReference>
<dbReference type="RefSeq" id="WP_154537281.1">
    <property type="nucleotide sequence ID" value="NZ_JAQYHJ010000057.1"/>
</dbReference>
<dbReference type="InterPro" id="IPR000297">
    <property type="entry name" value="PPIase_PpiC"/>
</dbReference>
<reference evidence="3 4" key="1">
    <citation type="submission" date="2019-08" db="EMBL/GenBank/DDBJ databases">
        <title>In-depth cultivation of the pig gut microbiome towards novel bacterial diversity and tailored functional studies.</title>
        <authorList>
            <person name="Wylensek D."/>
            <person name="Hitch T.C.A."/>
            <person name="Clavel T."/>
        </authorList>
    </citation>
    <scope>NUCLEOTIDE SEQUENCE [LARGE SCALE GENOMIC DNA]</scope>
    <source>
        <strain evidence="3 4">WCA-SAB-591-4A-A</strain>
    </source>
</reference>
<feature type="domain" description="PpiC" evidence="2">
    <location>
        <begin position="114"/>
        <end position="204"/>
    </location>
</feature>
<dbReference type="Gene3D" id="3.10.50.40">
    <property type="match status" value="1"/>
</dbReference>
<dbReference type="InterPro" id="IPR046357">
    <property type="entry name" value="PPIase_dom_sf"/>
</dbReference>
<dbReference type="InterPro" id="IPR023058">
    <property type="entry name" value="PPIase_PpiC_CS"/>
</dbReference>
<dbReference type="GO" id="GO:0003755">
    <property type="term" value="F:peptidyl-prolyl cis-trans isomerase activity"/>
    <property type="evidence" value="ECO:0007669"/>
    <property type="project" value="UniProtKB-KW"/>
</dbReference>
<protein>
    <submittedName>
        <fullName evidence="3">Peptidylprolyl isomerase</fullName>
    </submittedName>
</protein>
<name>A0A6N7XF06_9FIRM</name>
<evidence type="ECO:0000313" key="3">
    <source>
        <dbReference type="EMBL" id="MST61907.1"/>
    </source>
</evidence>
<organism evidence="3 4">
    <name type="scientific">Peptostreptococcus porci</name>
    <dbReference type="NCBI Taxonomy" id="2652282"/>
    <lineage>
        <taxon>Bacteria</taxon>
        <taxon>Bacillati</taxon>
        <taxon>Bacillota</taxon>
        <taxon>Clostridia</taxon>
        <taxon>Peptostreptococcales</taxon>
        <taxon>Peptostreptococcaceae</taxon>
        <taxon>Peptostreptococcus</taxon>
    </lineage>
</organism>
<dbReference type="SUPFAM" id="SSF54534">
    <property type="entry name" value="FKBP-like"/>
    <property type="match status" value="1"/>
</dbReference>
<dbReference type="Pfam" id="PF00639">
    <property type="entry name" value="Rotamase"/>
    <property type="match status" value="1"/>
</dbReference>
<keyword evidence="1 3" id="KW-0413">Isomerase</keyword>
<proteinExistence type="predicted"/>
<evidence type="ECO:0000259" key="2">
    <source>
        <dbReference type="PROSITE" id="PS50198"/>
    </source>
</evidence>
<evidence type="ECO:0000256" key="1">
    <source>
        <dbReference type="PROSITE-ProRule" id="PRU00278"/>
    </source>
</evidence>
<dbReference type="Gene3D" id="1.10.8.1040">
    <property type="match status" value="1"/>
</dbReference>
<dbReference type="AlphaFoldDB" id="A0A6N7XF06"/>
<dbReference type="InterPro" id="IPR050245">
    <property type="entry name" value="PrsA_foldase"/>
</dbReference>